<dbReference type="OrthoDB" id="406156at2759"/>
<organism evidence="3 4">
    <name type="scientific">Pleurotus ostreatus (strain PC15)</name>
    <name type="common">Oyster mushroom</name>
    <dbReference type="NCBI Taxonomy" id="1137138"/>
    <lineage>
        <taxon>Eukaryota</taxon>
        <taxon>Fungi</taxon>
        <taxon>Dikarya</taxon>
        <taxon>Basidiomycota</taxon>
        <taxon>Agaricomycotina</taxon>
        <taxon>Agaricomycetes</taxon>
        <taxon>Agaricomycetidae</taxon>
        <taxon>Agaricales</taxon>
        <taxon>Pleurotineae</taxon>
        <taxon>Pleurotaceae</taxon>
        <taxon>Pleurotus</taxon>
    </lineage>
</organism>
<comment type="similarity">
    <text evidence="1">Belongs to the iron/ascorbate-dependent oxidoreductase family.</text>
</comment>
<evidence type="ECO:0000256" key="1">
    <source>
        <dbReference type="RuleBase" id="RU003682"/>
    </source>
</evidence>
<evidence type="ECO:0000313" key="3">
    <source>
        <dbReference type="EMBL" id="KDQ33087.1"/>
    </source>
</evidence>
<dbReference type="Proteomes" id="UP000027073">
    <property type="component" value="Unassembled WGS sequence"/>
</dbReference>
<name>A0A067P9I3_PLEO1</name>
<dbReference type="InterPro" id="IPR005123">
    <property type="entry name" value="Oxoglu/Fe-dep_dioxygenase_dom"/>
</dbReference>
<sequence length="361" mass="40218">MPVPTNTNSKHAFPPFPDDVPTHPLLIVDYALIKAGDEAEKNKLWKAGTNLGFWYLKNHDADEEVNGMFDMGAATMDLPLEEKLQFDQGDSGRSAGYKAIGANAVDETGQKDNVEFINVSQDDAMAWPEIARRTYPRTVTAVMDSVVQPFVRKSAEINLTLMDVFNDKLGLPEGTLRRKHTGELSGSETRCIKSPPKPDWDEKTASLGAHTDFGSLSFLHNRQGGLQVFVKGTDKWQYIKPLPGHAVCNLGDAMAIFSGGILRSNLHRVVPPPGAQAAFDRWSLVFFSRPGDSVVLRALKEDSQLIAEAAEKNQRENGTNYETQSTAADWFARRIKYQRVKNYKGPESWQQSRGTEHKQRV</sequence>
<dbReference type="InterPro" id="IPR044861">
    <property type="entry name" value="IPNS-like_FE2OG_OXY"/>
</dbReference>
<dbReference type="Pfam" id="PF03171">
    <property type="entry name" value="2OG-FeII_Oxy"/>
    <property type="match status" value="1"/>
</dbReference>
<dbReference type="InterPro" id="IPR027443">
    <property type="entry name" value="IPNS-like_sf"/>
</dbReference>
<dbReference type="InterPro" id="IPR050231">
    <property type="entry name" value="Iron_ascorbate_oxido_reductase"/>
</dbReference>
<dbReference type="InParanoid" id="A0A067P9I3"/>
<dbReference type="VEuPathDB" id="FungiDB:PLEOSDRAFT_1060777"/>
<dbReference type="PROSITE" id="PS51471">
    <property type="entry name" value="FE2OG_OXY"/>
    <property type="match status" value="1"/>
</dbReference>
<dbReference type="AlphaFoldDB" id="A0A067P9I3"/>
<dbReference type="SUPFAM" id="SSF51197">
    <property type="entry name" value="Clavaminate synthase-like"/>
    <property type="match status" value="1"/>
</dbReference>
<keyword evidence="1" id="KW-0479">Metal-binding</keyword>
<dbReference type="Pfam" id="PF14226">
    <property type="entry name" value="DIOX_N"/>
    <property type="match status" value="1"/>
</dbReference>
<protein>
    <recommendedName>
        <fullName evidence="2">Fe2OG dioxygenase domain-containing protein</fullName>
    </recommendedName>
</protein>
<feature type="domain" description="Fe2OG dioxygenase" evidence="2">
    <location>
        <begin position="185"/>
        <end position="290"/>
    </location>
</feature>
<accession>A0A067P9I3</accession>
<dbReference type="GO" id="GO:0046872">
    <property type="term" value="F:metal ion binding"/>
    <property type="evidence" value="ECO:0007669"/>
    <property type="project" value="UniProtKB-KW"/>
</dbReference>
<keyword evidence="1" id="KW-0560">Oxidoreductase</keyword>
<keyword evidence="1" id="KW-0408">Iron</keyword>
<evidence type="ECO:0000313" key="4">
    <source>
        <dbReference type="Proteomes" id="UP000027073"/>
    </source>
</evidence>
<dbReference type="EMBL" id="KL198004">
    <property type="protein sequence ID" value="KDQ33087.1"/>
    <property type="molecule type" value="Genomic_DNA"/>
</dbReference>
<proteinExistence type="inferred from homology"/>
<dbReference type="InterPro" id="IPR026992">
    <property type="entry name" value="DIOX_N"/>
</dbReference>
<gene>
    <name evidence="3" type="ORF">PLEOSDRAFT_1060777</name>
</gene>
<reference evidence="4" key="1">
    <citation type="journal article" date="2014" name="Proc. Natl. Acad. Sci. U.S.A.">
        <title>Extensive sampling of basidiomycete genomes demonstrates inadequacy of the white-rot/brown-rot paradigm for wood decay fungi.</title>
        <authorList>
            <person name="Riley R."/>
            <person name="Salamov A.A."/>
            <person name="Brown D.W."/>
            <person name="Nagy L.G."/>
            <person name="Floudas D."/>
            <person name="Held B.W."/>
            <person name="Levasseur A."/>
            <person name="Lombard V."/>
            <person name="Morin E."/>
            <person name="Otillar R."/>
            <person name="Lindquist E.A."/>
            <person name="Sun H."/>
            <person name="LaButti K.M."/>
            <person name="Schmutz J."/>
            <person name="Jabbour D."/>
            <person name="Luo H."/>
            <person name="Baker S.E."/>
            <person name="Pisabarro A.G."/>
            <person name="Walton J.D."/>
            <person name="Blanchette R.A."/>
            <person name="Henrissat B."/>
            <person name="Martin F."/>
            <person name="Cullen D."/>
            <person name="Hibbett D.S."/>
            <person name="Grigoriev I.V."/>
        </authorList>
    </citation>
    <scope>NUCLEOTIDE SEQUENCE [LARGE SCALE GENOMIC DNA]</scope>
    <source>
        <strain evidence="4">PC15</strain>
    </source>
</reference>
<dbReference type="STRING" id="1137138.A0A067P9I3"/>
<dbReference type="HOGENOM" id="CLU_010119_4_0_1"/>
<dbReference type="GO" id="GO:0016491">
    <property type="term" value="F:oxidoreductase activity"/>
    <property type="evidence" value="ECO:0007669"/>
    <property type="project" value="UniProtKB-KW"/>
</dbReference>
<dbReference type="Gene3D" id="2.60.120.330">
    <property type="entry name" value="B-lactam Antibiotic, Isopenicillin N Synthase, Chain"/>
    <property type="match status" value="1"/>
</dbReference>
<dbReference type="PANTHER" id="PTHR47990">
    <property type="entry name" value="2-OXOGLUTARATE (2OG) AND FE(II)-DEPENDENT OXYGENASE SUPERFAMILY PROTEIN-RELATED"/>
    <property type="match status" value="1"/>
</dbReference>
<evidence type="ECO:0000259" key="2">
    <source>
        <dbReference type="PROSITE" id="PS51471"/>
    </source>
</evidence>